<dbReference type="Proteomes" id="UP001055811">
    <property type="component" value="Linkage Group LG03"/>
</dbReference>
<accession>A0ACB9FC28</accession>
<keyword evidence="2" id="KW-1185">Reference proteome</keyword>
<comment type="caution">
    <text evidence="1">The sequence shown here is derived from an EMBL/GenBank/DDBJ whole genome shotgun (WGS) entry which is preliminary data.</text>
</comment>
<organism evidence="1 2">
    <name type="scientific">Cichorium intybus</name>
    <name type="common">Chicory</name>
    <dbReference type="NCBI Taxonomy" id="13427"/>
    <lineage>
        <taxon>Eukaryota</taxon>
        <taxon>Viridiplantae</taxon>
        <taxon>Streptophyta</taxon>
        <taxon>Embryophyta</taxon>
        <taxon>Tracheophyta</taxon>
        <taxon>Spermatophyta</taxon>
        <taxon>Magnoliopsida</taxon>
        <taxon>eudicotyledons</taxon>
        <taxon>Gunneridae</taxon>
        <taxon>Pentapetalae</taxon>
        <taxon>asterids</taxon>
        <taxon>campanulids</taxon>
        <taxon>Asterales</taxon>
        <taxon>Asteraceae</taxon>
        <taxon>Cichorioideae</taxon>
        <taxon>Cichorieae</taxon>
        <taxon>Cichoriinae</taxon>
        <taxon>Cichorium</taxon>
    </lineage>
</organism>
<reference evidence="1 2" key="2">
    <citation type="journal article" date="2022" name="Mol. Ecol. Resour.">
        <title>The genomes of chicory, endive, great burdock and yacon provide insights into Asteraceae paleo-polyploidization history and plant inulin production.</title>
        <authorList>
            <person name="Fan W."/>
            <person name="Wang S."/>
            <person name="Wang H."/>
            <person name="Wang A."/>
            <person name="Jiang F."/>
            <person name="Liu H."/>
            <person name="Zhao H."/>
            <person name="Xu D."/>
            <person name="Zhang Y."/>
        </authorList>
    </citation>
    <scope>NUCLEOTIDE SEQUENCE [LARGE SCALE GENOMIC DNA]</scope>
    <source>
        <strain evidence="2">cv. Punajuju</strain>
        <tissue evidence="1">Leaves</tissue>
    </source>
</reference>
<gene>
    <name evidence="1" type="ORF">L2E82_19330</name>
</gene>
<evidence type="ECO:0000313" key="2">
    <source>
        <dbReference type="Proteomes" id="UP001055811"/>
    </source>
</evidence>
<evidence type="ECO:0000313" key="1">
    <source>
        <dbReference type="EMBL" id="KAI3768546.1"/>
    </source>
</evidence>
<sequence length="76" mass="7802">MLMLHFPSPSLPVSDGAREVGGADEIDEIEGGKAVGEDGVREVGGAGGEANGASVGEEPHHNNRSKQVAKTTLYSE</sequence>
<reference evidence="2" key="1">
    <citation type="journal article" date="2022" name="Mol. Ecol. Resour.">
        <title>The genomes of chicory, endive, great burdock and yacon provide insights into Asteraceae palaeo-polyploidization history and plant inulin production.</title>
        <authorList>
            <person name="Fan W."/>
            <person name="Wang S."/>
            <person name="Wang H."/>
            <person name="Wang A."/>
            <person name="Jiang F."/>
            <person name="Liu H."/>
            <person name="Zhao H."/>
            <person name="Xu D."/>
            <person name="Zhang Y."/>
        </authorList>
    </citation>
    <scope>NUCLEOTIDE SEQUENCE [LARGE SCALE GENOMIC DNA]</scope>
    <source>
        <strain evidence="2">cv. Punajuju</strain>
    </source>
</reference>
<dbReference type="EMBL" id="CM042011">
    <property type="protein sequence ID" value="KAI3768546.1"/>
    <property type="molecule type" value="Genomic_DNA"/>
</dbReference>
<proteinExistence type="predicted"/>
<name>A0ACB9FC28_CICIN</name>
<protein>
    <submittedName>
        <fullName evidence="1">Uncharacterized protein</fullName>
    </submittedName>
</protein>